<evidence type="ECO:0000256" key="1">
    <source>
        <dbReference type="ARBA" id="ARBA00006227"/>
    </source>
</evidence>
<dbReference type="PANTHER" id="PTHR11545">
    <property type="entry name" value="RIBOSOMAL PROTEIN L13"/>
    <property type="match status" value="1"/>
</dbReference>
<comment type="function">
    <text evidence="4">This protein is one of the early assembly proteins of the 50S ribosomal subunit, although it is not seen to bind rRNA by itself. It is important during the early stages of 50S assembly.</text>
</comment>
<dbReference type="InterPro" id="IPR005823">
    <property type="entry name" value="Ribosomal_uL13_bac-type"/>
</dbReference>
<dbReference type="GO" id="GO:0006412">
    <property type="term" value="P:translation"/>
    <property type="evidence" value="ECO:0007669"/>
    <property type="project" value="UniProtKB-UniRule"/>
</dbReference>
<dbReference type="GO" id="GO:0017148">
    <property type="term" value="P:negative regulation of translation"/>
    <property type="evidence" value="ECO:0007669"/>
    <property type="project" value="TreeGrafter"/>
</dbReference>
<dbReference type="InterPro" id="IPR005822">
    <property type="entry name" value="Ribosomal_uL13"/>
</dbReference>
<evidence type="ECO:0000256" key="3">
    <source>
        <dbReference type="ARBA" id="ARBA00023274"/>
    </source>
</evidence>
<dbReference type="GO" id="GO:0003729">
    <property type="term" value="F:mRNA binding"/>
    <property type="evidence" value="ECO:0007669"/>
    <property type="project" value="TreeGrafter"/>
</dbReference>
<dbReference type="Pfam" id="PF00572">
    <property type="entry name" value="Ribosomal_L13"/>
    <property type="match status" value="1"/>
</dbReference>
<dbReference type="PANTHER" id="PTHR11545:SF2">
    <property type="entry name" value="LARGE RIBOSOMAL SUBUNIT PROTEIN UL13M"/>
    <property type="match status" value="1"/>
</dbReference>
<dbReference type="HAMAP" id="MF_01366">
    <property type="entry name" value="Ribosomal_uL13"/>
    <property type="match status" value="1"/>
</dbReference>
<evidence type="ECO:0000313" key="6">
    <source>
        <dbReference type="Proteomes" id="UP000177088"/>
    </source>
</evidence>
<dbReference type="GO" id="GO:0022625">
    <property type="term" value="C:cytosolic large ribosomal subunit"/>
    <property type="evidence" value="ECO:0007669"/>
    <property type="project" value="TreeGrafter"/>
</dbReference>
<evidence type="ECO:0000313" key="5">
    <source>
        <dbReference type="EMBL" id="OGL73493.1"/>
    </source>
</evidence>
<dbReference type="PIRSF" id="PIRSF002181">
    <property type="entry name" value="Ribosomal_L13"/>
    <property type="match status" value="1"/>
</dbReference>
<organism evidence="5 6">
    <name type="scientific">Candidatus Uhrbacteria bacterium RIFCSPHIGHO2_02_FULL_60_10</name>
    <dbReference type="NCBI Taxonomy" id="1802392"/>
    <lineage>
        <taxon>Bacteria</taxon>
        <taxon>Candidatus Uhriibacteriota</taxon>
    </lineage>
</organism>
<dbReference type="Proteomes" id="UP000177088">
    <property type="component" value="Unassembled WGS sequence"/>
</dbReference>
<keyword evidence="3 4" id="KW-0687">Ribonucleoprotein</keyword>
<dbReference type="EMBL" id="MGEA01000057">
    <property type="protein sequence ID" value="OGL73493.1"/>
    <property type="molecule type" value="Genomic_DNA"/>
</dbReference>
<proteinExistence type="inferred from homology"/>
<accession>A0A1F7U5E3</accession>
<dbReference type="GO" id="GO:0003735">
    <property type="term" value="F:structural constituent of ribosome"/>
    <property type="evidence" value="ECO:0007669"/>
    <property type="project" value="InterPro"/>
</dbReference>
<keyword evidence="2 4" id="KW-0689">Ribosomal protein</keyword>
<evidence type="ECO:0000256" key="2">
    <source>
        <dbReference type="ARBA" id="ARBA00022980"/>
    </source>
</evidence>
<dbReference type="CDD" id="cd00392">
    <property type="entry name" value="Ribosomal_L13"/>
    <property type="match status" value="1"/>
</dbReference>
<comment type="subunit">
    <text evidence="4">Part of the 50S ribosomal subunit.</text>
</comment>
<dbReference type="InterPro" id="IPR036899">
    <property type="entry name" value="Ribosomal_uL13_sf"/>
</dbReference>
<comment type="caution">
    <text evidence="5">The sequence shown here is derived from an EMBL/GenBank/DDBJ whole genome shotgun (WGS) entry which is preliminary data.</text>
</comment>
<dbReference type="SUPFAM" id="SSF52161">
    <property type="entry name" value="Ribosomal protein L13"/>
    <property type="match status" value="1"/>
</dbReference>
<protein>
    <recommendedName>
        <fullName evidence="4">Large ribosomal subunit protein uL13</fullName>
    </recommendedName>
</protein>
<comment type="similarity">
    <text evidence="1 4">Belongs to the universal ribosomal protein uL13 family.</text>
</comment>
<sequence>MLMKKTAIERKIVTIDATGQSIGRLASAAARLLQGKHKAAYEAHVDHGDKVEIRNAAKVKILGANKLDQKKYYQYSGYPGGMRVTQLKTVLAKNPAQTIERAVYSMLPKNRLRRDRLKRLSVHND</sequence>
<gene>
    <name evidence="4" type="primary">rplM</name>
    <name evidence="5" type="ORF">A3C96_03230</name>
</gene>
<dbReference type="AlphaFoldDB" id="A0A1F7U5E3"/>
<name>A0A1F7U5E3_9BACT</name>
<evidence type="ECO:0000256" key="4">
    <source>
        <dbReference type="HAMAP-Rule" id="MF_01366"/>
    </source>
</evidence>
<reference evidence="5 6" key="1">
    <citation type="journal article" date="2016" name="Nat. Commun.">
        <title>Thousands of microbial genomes shed light on interconnected biogeochemical processes in an aquifer system.</title>
        <authorList>
            <person name="Anantharaman K."/>
            <person name="Brown C.T."/>
            <person name="Hug L.A."/>
            <person name="Sharon I."/>
            <person name="Castelle C.J."/>
            <person name="Probst A.J."/>
            <person name="Thomas B.C."/>
            <person name="Singh A."/>
            <person name="Wilkins M.J."/>
            <person name="Karaoz U."/>
            <person name="Brodie E.L."/>
            <person name="Williams K.H."/>
            <person name="Hubbard S.S."/>
            <person name="Banfield J.F."/>
        </authorList>
    </citation>
    <scope>NUCLEOTIDE SEQUENCE [LARGE SCALE GENOMIC DNA]</scope>
</reference>
<dbReference type="NCBIfam" id="TIGR01066">
    <property type="entry name" value="rplM_bact"/>
    <property type="match status" value="1"/>
</dbReference>
<dbReference type="Gene3D" id="3.90.1180.10">
    <property type="entry name" value="Ribosomal protein L13"/>
    <property type="match status" value="1"/>
</dbReference>